<evidence type="ECO:0000256" key="4">
    <source>
        <dbReference type="ARBA" id="ARBA00023136"/>
    </source>
</evidence>
<protein>
    <submittedName>
        <fullName evidence="8">RagB/SusD family nutrient uptake outer membrane protein</fullName>
    </submittedName>
</protein>
<evidence type="ECO:0000256" key="6">
    <source>
        <dbReference type="SAM" id="MobiDB-lite"/>
    </source>
</evidence>
<dbReference type="Proteomes" id="UP000823661">
    <property type="component" value="Unassembled WGS sequence"/>
</dbReference>
<dbReference type="EMBL" id="JADIMI010000011">
    <property type="protein sequence ID" value="MBO8451474.1"/>
    <property type="molecule type" value="Genomic_DNA"/>
</dbReference>
<evidence type="ECO:0000313" key="9">
    <source>
        <dbReference type="Proteomes" id="UP000823661"/>
    </source>
</evidence>
<gene>
    <name evidence="8" type="ORF">IAC06_01130</name>
</gene>
<comment type="caution">
    <text evidence="8">The sequence shown here is derived from an EMBL/GenBank/DDBJ whole genome shotgun (WGS) entry which is preliminary data.</text>
</comment>
<keyword evidence="5" id="KW-0998">Cell outer membrane</keyword>
<sequence>MKKSLIYYMLSVICLASCSLDKFPLDSISPESFFSNEEELQAFSNGFYTMLPASSLYTDNADTYTQNQLPDEISGLRVIPDEGGGWTWTDLRKVNTLIEYSVNCEDEDVRIKYNALARFFRAYFYYDKVRRFGDVPWYDKQLDSDSPELKKPRDSREYVMQKMIEDIDYAIENLGIGKELYRITRWSALALKSRFCLFEGTFRKYHDINLEGHDWKWYLEQAAAASETLMNESGYSLYTADGPDKSYLNLFAAENAIDTEVILARDYNQALGVFHNSNYFAIGQTNGQPGMTRKLVASYLMSDGSRFTDKEGWQEMQFYDECQDRDPRLAQSIRTPGYMRIGGSTPVLPDFSGSVTGYQQIKYVTTTDCDSYNISYNDLIIFRMGEVYLNFAEAKAELGTLTQDDLDRSVNLLRDRVGMPHLDLAEANADPDPYLMSEETGYPGVSAKNSSNVGVILEIRRERTIELAQEGFRYYDIIRWKEGQAFNKQFYGMYFPGPGEYDLDGDGNADIYLWSGTKGDSDAAVQLEIGGAIDLSEGTSGYVTPHPEKEEKWVEERDYYYPIPINDRSLTGGALTQNPGWNDGLDFEED</sequence>
<comment type="similarity">
    <text evidence="2">Belongs to the SusD family.</text>
</comment>
<dbReference type="InterPro" id="IPR012944">
    <property type="entry name" value="SusD_RagB_dom"/>
</dbReference>
<evidence type="ECO:0000256" key="2">
    <source>
        <dbReference type="ARBA" id="ARBA00006275"/>
    </source>
</evidence>
<dbReference type="InterPro" id="IPR011990">
    <property type="entry name" value="TPR-like_helical_dom_sf"/>
</dbReference>
<proteinExistence type="inferred from homology"/>
<reference evidence="8" key="1">
    <citation type="submission" date="2020-10" db="EMBL/GenBank/DDBJ databases">
        <authorList>
            <person name="Gilroy R."/>
        </authorList>
    </citation>
    <scope>NUCLEOTIDE SEQUENCE</scope>
    <source>
        <strain evidence="8">B1-20833</strain>
    </source>
</reference>
<feature type="domain" description="RagB/SusD" evidence="7">
    <location>
        <begin position="259"/>
        <end position="581"/>
    </location>
</feature>
<reference evidence="8" key="2">
    <citation type="journal article" date="2021" name="PeerJ">
        <title>Extensive microbial diversity within the chicken gut microbiome revealed by metagenomics and culture.</title>
        <authorList>
            <person name="Gilroy R."/>
            <person name="Ravi A."/>
            <person name="Getino M."/>
            <person name="Pursley I."/>
            <person name="Horton D.L."/>
            <person name="Alikhan N.F."/>
            <person name="Baker D."/>
            <person name="Gharbi K."/>
            <person name="Hall N."/>
            <person name="Watson M."/>
            <person name="Adriaenssens E.M."/>
            <person name="Foster-Nyarko E."/>
            <person name="Jarju S."/>
            <person name="Secka A."/>
            <person name="Antonio M."/>
            <person name="Oren A."/>
            <person name="Chaudhuri R.R."/>
            <person name="La Ragione R."/>
            <person name="Hildebrand F."/>
            <person name="Pallen M.J."/>
        </authorList>
    </citation>
    <scope>NUCLEOTIDE SEQUENCE</scope>
    <source>
        <strain evidence="8">B1-20833</strain>
    </source>
</reference>
<evidence type="ECO:0000256" key="5">
    <source>
        <dbReference type="ARBA" id="ARBA00023237"/>
    </source>
</evidence>
<feature type="region of interest" description="Disordered" evidence="6">
    <location>
        <begin position="571"/>
        <end position="590"/>
    </location>
</feature>
<name>A0A9D9EPW9_9BACT</name>
<dbReference type="SUPFAM" id="SSF48452">
    <property type="entry name" value="TPR-like"/>
    <property type="match status" value="1"/>
</dbReference>
<evidence type="ECO:0000256" key="1">
    <source>
        <dbReference type="ARBA" id="ARBA00004442"/>
    </source>
</evidence>
<evidence type="ECO:0000259" key="7">
    <source>
        <dbReference type="Pfam" id="PF07980"/>
    </source>
</evidence>
<keyword evidence="3" id="KW-0732">Signal</keyword>
<comment type="subcellular location">
    <subcellularLocation>
        <location evidence="1">Cell outer membrane</location>
    </subcellularLocation>
</comment>
<evidence type="ECO:0000256" key="3">
    <source>
        <dbReference type="ARBA" id="ARBA00022729"/>
    </source>
</evidence>
<dbReference type="Gene3D" id="1.25.40.390">
    <property type="match status" value="1"/>
</dbReference>
<dbReference type="Pfam" id="PF07980">
    <property type="entry name" value="SusD_RagB"/>
    <property type="match status" value="1"/>
</dbReference>
<keyword evidence="4" id="KW-0472">Membrane</keyword>
<evidence type="ECO:0000313" key="8">
    <source>
        <dbReference type="EMBL" id="MBO8451474.1"/>
    </source>
</evidence>
<accession>A0A9D9EPW9</accession>
<organism evidence="8 9">
    <name type="scientific">Candidatus Cryptobacteroides intestinavium</name>
    <dbReference type="NCBI Taxonomy" id="2840766"/>
    <lineage>
        <taxon>Bacteria</taxon>
        <taxon>Pseudomonadati</taxon>
        <taxon>Bacteroidota</taxon>
        <taxon>Bacteroidia</taxon>
        <taxon>Bacteroidales</taxon>
        <taxon>Candidatus Cryptobacteroides</taxon>
    </lineage>
</organism>
<dbReference type="GO" id="GO:0009279">
    <property type="term" value="C:cell outer membrane"/>
    <property type="evidence" value="ECO:0007669"/>
    <property type="project" value="UniProtKB-SubCell"/>
</dbReference>
<dbReference type="AlphaFoldDB" id="A0A9D9EPW9"/>